<dbReference type="AlphaFoldDB" id="A0A679I8W5"/>
<dbReference type="RefSeq" id="WP_162048766.1">
    <property type="nucleotide sequence ID" value="NZ_AP019011.1"/>
</dbReference>
<dbReference type="InterPro" id="IPR009937">
    <property type="entry name" value="Phage_holin_3_6"/>
</dbReference>
<organism evidence="1 2">
    <name type="scientific">Fluviibacter phosphoraccumulans</name>
    <dbReference type="NCBI Taxonomy" id="1751046"/>
    <lineage>
        <taxon>Bacteria</taxon>
        <taxon>Pseudomonadati</taxon>
        <taxon>Pseudomonadota</taxon>
        <taxon>Betaproteobacteria</taxon>
        <taxon>Rhodocyclales</taxon>
        <taxon>Fluviibacteraceae</taxon>
        <taxon>Fluviibacter</taxon>
    </lineage>
</organism>
<protein>
    <submittedName>
        <fullName evidence="1">Uncharacterized protein</fullName>
    </submittedName>
</protein>
<evidence type="ECO:0000313" key="2">
    <source>
        <dbReference type="Proteomes" id="UP000463961"/>
    </source>
</evidence>
<keyword evidence="2" id="KW-1185">Reference proteome</keyword>
<name>A0A679I8W5_9RHOO</name>
<dbReference type="EMBL" id="AP022345">
    <property type="protein sequence ID" value="BBU68311.1"/>
    <property type="molecule type" value="Genomic_DNA"/>
</dbReference>
<evidence type="ECO:0000313" key="1">
    <source>
        <dbReference type="EMBL" id="BBU68311.1"/>
    </source>
</evidence>
<proteinExistence type="predicted"/>
<dbReference type="Pfam" id="PF07332">
    <property type="entry name" value="Phage_holin_3_6"/>
    <property type="match status" value="1"/>
</dbReference>
<accession>A0A679I8W5</accession>
<gene>
    <name evidence="1" type="ORF">ICHIAU1_05940</name>
</gene>
<dbReference type="Proteomes" id="UP000463961">
    <property type="component" value="Chromosome"/>
</dbReference>
<sequence length="128" mass="13867">MKLLDAARDQVRQLLGVVQTRLELLGLELADARDHLVALFAFTAVAVFFSGVTVVTLLAWLVLAYWEQRLVILGGAAALFALMAMIAIWRASKHAQAGANIFSDSLQALQTDRAALRPPALDAHVSTE</sequence>
<reference evidence="2" key="1">
    <citation type="submission" date="2020-01" db="EMBL/GenBank/DDBJ databases">
        <title>Phosphoaccumulans saitamaens gen. nov., sp. nov., a polyphosphate accumulating bacterium isolated from surface river water.</title>
        <authorList>
            <person name="Watanabe K."/>
            <person name="Suda W."/>
        </authorList>
    </citation>
    <scope>NUCLEOTIDE SEQUENCE [LARGE SCALE GENOMIC DNA]</scope>
    <source>
        <strain evidence="2">ICHIAU1</strain>
    </source>
</reference>